<dbReference type="Proteomes" id="UP000002499">
    <property type="component" value="Unassembled WGS sequence"/>
</dbReference>
<feature type="compositionally biased region" description="Basic and acidic residues" evidence="10">
    <location>
        <begin position="51"/>
        <end position="60"/>
    </location>
</feature>
<keyword evidence="4 9" id="KW-0547">Nucleotide-binding</keyword>
<dbReference type="STRING" id="655827.E9E219"/>
<evidence type="ECO:0000256" key="8">
    <source>
        <dbReference type="ARBA" id="ARBA00048679"/>
    </source>
</evidence>
<evidence type="ECO:0000256" key="2">
    <source>
        <dbReference type="ARBA" id="ARBA00022527"/>
    </source>
</evidence>
<dbReference type="SUPFAM" id="SSF56112">
    <property type="entry name" value="Protein kinase-like (PK-like)"/>
    <property type="match status" value="1"/>
</dbReference>
<gene>
    <name evidence="12" type="ORF">MAC_03917</name>
</gene>
<dbReference type="InterPro" id="IPR053235">
    <property type="entry name" value="Ser_Thr_kinase"/>
</dbReference>
<feature type="binding site" evidence="9">
    <location>
        <position position="266"/>
    </location>
    <ligand>
        <name>ATP</name>
        <dbReference type="ChEBI" id="CHEBI:30616"/>
    </ligand>
</feature>
<reference evidence="12 13" key="1">
    <citation type="journal article" date="2011" name="PLoS Genet.">
        <title>Genome sequencing and comparative transcriptomics of the model entomopathogenic fungi Metarhizium anisopliae and M. acridum.</title>
        <authorList>
            <person name="Gao Q."/>
            <person name="Jin K."/>
            <person name="Ying S.H."/>
            <person name="Zhang Y."/>
            <person name="Xiao G."/>
            <person name="Shang Y."/>
            <person name="Duan Z."/>
            <person name="Hu X."/>
            <person name="Xie X.Q."/>
            <person name="Zhou G."/>
            <person name="Peng G."/>
            <person name="Luo Z."/>
            <person name="Huang W."/>
            <person name="Wang B."/>
            <person name="Fang W."/>
            <person name="Wang S."/>
            <person name="Zhong Y."/>
            <person name="Ma L.J."/>
            <person name="St Leger R.J."/>
            <person name="Zhao G.P."/>
            <person name="Pei Y."/>
            <person name="Feng M.G."/>
            <person name="Xia Y."/>
            <person name="Wang C."/>
        </authorList>
    </citation>
    <scope>NUCLEOTIDE SEQUENCE [LARGE SCALE GENOMIC DNA]</scope>
    <source>
        <strain evidence="12 13">CQMa 102</strain>
    </source>
</reference>
<proteinExistence type="predicted"/>
<dbReference type="OMA" id="ESAIHIW"/>
<dbReference type="GO" id="GO:0004674">
    <property type="term" value="F:protein serine/threonine kinase activity"/>
    <property type="evidence" value="ECO:0007669"/>
    <property type="project" value="UniProtKB-KW"/>
</dbReference>
<feature type="compositionally biased region" description="Polar residues" evidence="10">
    <location>
        <begin position="21"/>
        <end position="33"/>
    </location>
</feature>
<dbReference type="SMART" id="SM00220">
    <property type="entry name" value="S_TKc"/>
    <property type="match status" value="1"/>
</dbReference>
<feature type="region of interest" description="Disordered" evidence="10">
    <location>
        <begin position="1"/>
        <end position="34"/>
    </location>
</feature>
<organism evidence="13">
    <name type="scientific">Metarhizium acridum (strain CQMa 102)</name>
    <dbReference type="NCBI Taxonomy" id="655827"/>
    <lineage>
        <taxon>Eukaryota</taxon>
        <taxon>Fungi</taxon>
        <taxon>Dikarya</taxon>
        <taxon>Ascomycota</taxon>
        <taxon>Pezizomycotina</taxon>
        <taxon>Sordariomycetes</taxon>
        <taxon>Hypocreomycetidae</taxon>
        <taxon>Hypocreales</taxon>
        <taxon>Clavicipitaceae</taxon>
        <taxon>Metarhizium</taxon>
    </lineage>
</organism>
<evidence type="ECO:0000256" key="9">
    <source>
        <dbReference type="PROSITE-ProRule" id="PRU10141"/>
    </source>
</evidence>
<keyword evidence="2 12" id="KW-0723">Serine/threonine-protein kinase</keyword>
<evidence type="ECO:0000256" key="3">
    <source>
        <dbReference type="ARBA" id="ARBA00022679"/>
    </source>
</evidence>
<dbReference type="PROSITE" id="PS50011">
    <property type="entry name" value="PROTEIN_KINASE_DOM"/>
    <property type="match status" value="1"/>
</dbReference>
<dbReference type="EMBL" id="GL698494">
    <property type="protein sequence ID" value="EFY89935.1"/>
    <property type="molecule type" value="Genomic_DNA"/>
</dbReference>
<dbReference type="InterPro" id="IPR011009">
    <property type="entry name" value="Kinase-like_dom_sf"/>
</dbReference>
<evidence type="ECO:0000313" key="12">
    <source>
        <dbReference type="EMBL" id="EFY89935.1"/>
    </source>
</evidence>
<evidence type="ECO:0000256" key="6">
    <source>
        <dbReference type="ARBA" id="ARBA00022840"/>
    </source>
</evidence>
<feature type="domain" description="Protein kinase" evidence="11">
    <location>
        <begin position="238"/>
        <end position="529"/>
    </location>
</feature>
<dbReference type="EC" id="2.7.11.1" evidence="1"/>
<dbReference type="GO" id="GO:0005524">
    <property type="term" value="F:ATP binding"/>
    <property type="evidence" value="ECO:0007669"/>
    <property type="project" value="UniProtKB-UniRule"/>
</dbReference>
<keyword evidence="5 12" id="KW-0418">Kinase</keyword>
<dbReference type="InParanoid" id="E9E219"/>
<evidence type="ECO:0000256" key="1">
    <source>
        <dbReference type="ARBA" id="ARBA00012513"/>
    </source>
</evidence>
<evidence type="ECO:0000313" key="13">
    <source>
        <dbReference type="Proteomes" id="UP000002499"/>
    </source>
</evidence>
<feature type="region of interest" description="Disordered" evidence="10">
    <location>
        <begin position="51"/>
        <end position="73"/>
    </location>
</feature>
<keyword evidence="13" id="KW-1185">Reference proteome</keyword>
<dbReference type="Gene3D" id="1.10.510.10">
    <property type="entry name" value="Transferase(Phosphotransferase) domain 1"/>
    <property type="match status" value="1"/>
</dbReference>
<comment type="catalytic activity">
    <reaction evidence="8">
        <text>L-seryl-[protein] + ATP = O-phospho-L-seryl-[protein] + ADP + H(+)</text>
        <dbReference type="Rhea" id="RHEA:17989"/>
        <dbReference type="Rhea" id="RHEA-COMP:9863"/>
        <dbReference type="Rhea" id="RHEA-COMP:11604"/>
        <dbReference type="ChEBI" id="CHEBI:15378"/>
        <dbReference type="ChEBI" id="CHEBI:29999"/>
        <dbReference type="ChEBI" id="CHEBI:30616"/>
        <dbReference type="ChEBI" id="CHEBI:83421"/>
        <dbReference type="ChEBI" id="CHEBI:456216"/>
        <dbReference type="EC" id="2.7.11.1"/>
    </reaction>
</comment>
<accession>E9E219</accession>
<evidence type="ECO:0000256" key="4">
    <source>
        <dbReference type="ARBA" id="ARBA00022741"/>
    </source>
</evidence>
<dbReference type="OrthoDB" id="5979581at2759"/>
<sequence length="559" mass="62268">MPLRVPEQSANERRSYRTDVQGRSSNIDLTPSNAAAKRAFSDVVGWTLQRSQKDIEDDNKANSGSRSPDPRDHAKKFMWISSEQTSDPDVSRFIRQHQVGQLSSSANSSFDGSAAQKVEPESAIHIWTGCFFLDLNYRPIRPGGGWRAGRLNEQTLNDVVLAVDDSSAMGVRVRHIVLQVHEQSGRIYVRSVTDKADVEMDGMRLSRGHIHVMNNRSTHLRIGQLAYHVELTVGQWTISSAGTIGSGGGGRVSAAMNSSGDIVALKRMTATKGSKTLQKRINTLQLLTTLADDAQENRILRLREVITDDPTGSNPSSDVWFVLFPALPETLYDYRHMSLPSEPQGIKKTTSMIKSILEALVFLHSRQWIHGDIKLPNIGMREWTETSASVVLLDLDDAMYTPTGHVSAAAGLTGTVGWLSPERELDGFTATSVWAVGVVAIWLLFGRHPWPCLVNPWRAGLECEKHRPQFHKNFGKAVADIRRHNLDGHAGEPVSRQEAVTQGVYTEPSAREPDHRQVEEEVVQGWRLLSFDDRIYDDEPVRDFTACDQECGYCGQCDY</sequence>
<dbReference type="PROSITE" id="PS00107">
    <property type="entry name" value="PROTEIN_KINASE_ATP"/>
    <property type="match status" value="1"/>
</dbReference>
<comment type="catalytic activity">
    <reaction evidence="7">
        <text>L-threonyl-[protein] + ATP = O-phospho-L-threonyl-[protein] + ADP + H(+)</text>
        <dbReference type="Rhea" id="RHEA:46608"/>
        <dbReference type="Rhea" id="RHEA-COMP:11060"/>
        <dbReference type="Rhea" id="RHEA-COMP:11605"/>
        <dbReference type="ChEBI" id="CHEBI:15378"/>
        <dbReference type="ChEBI" id="CHEBI:30013"/>
        <dbReference type="ChEBI" id="CHEBI:30616"/>
        <dbReference type="ChEBI" id="CHEBI:61977"/>
        <dbReference type="ChEBI" id="CHEBI:456216"/>
        <dbReference type="EC" id="2.7.11.1"/>
    </reaction>
</comment>
<evidence type="ECO:0000256" key="7">
    <source>
        <dbReference type="ARBA" id="ARBA00047899"/>
    </source>
</evidence>
<dbReference type="HOGENOM" id="CLU_036828_0_0_1"/>
<evidence type="ECO:0000256" key="10">
    <source>
        <dbReference type="SAM" id="MobiDB-lite"/>
    </source>
</evidence>
<dbReference type="Pfam" id="PF00069">
    <property type="entry name" value="Pkinase"/>
    <property type="match status" value="1"/>
</dbReference>
<keyword evidence="6 9" id="KW-0067">ATP-binding</keyword>
<evidence type="ECO:0000256" key="5">
    <source>
        <dbReference type="ARBA" id="ARBA00022777"/>
    </source>
</evidence>
<dbReference type="AlphaFoldDB" id="E9E219"/>
<dbReference type="GO" id="GO:0005737">
    <property type="term" value="C:cytoplasm"/>
    <property type="evidence" value="ECO:0007669"/>
    <property type="project" value="TreeGrafter"/>
</dbReference>
<dbReference type="PANTHER" id="PTHR24361">
    <property type="entry name" value="MITOGEN-ACTIVATED KINASE KINASE KINASE"/>
    <property type="match status" value="1"/>
</dbReference>
<dbReference type="InterPro" id="IPR017441">
    <property type="entry name" value="Protein_kinase_ATP_BS"/>
</dbReference>
<dbReference type="PANTHER" id="PTHR24361:SF433">
    <property type="entry name" value="PROTEIN KINASE DOMAIN-CONTAINING PROTEIN"/>
    <property type="match status" value="1"/>
</dbReference>
<name>E9E219_METAQ</name>
<dbReference type="InterPro" id="IPR000719">
    <property type="entry name" value="Prot_kinase_dom"/>
</dbReference>
<protein>
    <recommendedName>
        <fullName evidence="1">non-specific serine/threonine protein kinase</fullName>
        <ecNumber evidence="1">2.7.11.1</ecNumber>
    </recommendedName>
</protein>
<keyword evidence="3" id="KW-0808">Transferase</keyword>
<dbReference type="eggNOG" id="KOG0590">
    <property type="taxonomic scope" value="Eukaryota"/>
</dbReference>
<evidence type="ECO:0000259" key="11">
    <source>
        <dbReference type="PROSITE" id="PS50011"/>
    </source>
</evidence>